<dbReference type="Proteomes" id="UP000217790">
    <property type="component" value="Unassembled WGS sequence"/>
</dbReference>
<name>A0A2H3DET9_ARMGA</name>
<evidence type="ECO:0000313" key="2">
    <source>
        <dbReference type="Proteomes" id="UP000217790"/>
    </source>
</evidence>
<evidence type="ECO:0000313" key="1">
    <source>
        <dbReference type="EMBL" id="PBK89952.1"/>
    </source>
</evidence>
<evidence type="ECO:0008006" key="3">
    <source>
        <dbReference type="Google" id="ProtNLM"/>
    </source>
</evidence>
<sequence>MTPYPRPPSKHNRDVKTTFGVRIENMPMNVNRQEVISLFNTLIGESLRLGKRDWLNMMSS</sequence>
<proteinExistence type="predicted"/>
<dbReference type="InParanoid" id="A0A2H3DET9"/>
<gene>
    <name evidence="1" type="ORF">ARMGADRAFT_1015087</name>
</gene>
<reference evidence="2" key="1">
    <citation type="journal article" date="2017" name="Nat. Ecol. Evol.">
        <title>Genome expansion and lineage-specific genetic innovations in the forest pathogenic fungi Armillaria.</title>
        <authorList>
            <person name="Sipos G."/>
            <person name="Prasanna A.N."/>
            <person name="Walter M.C."/>
            <person name="O'Connor E."/>
            <person name="Balint B."/>
            <person name="Krizsan K."/>
            <person name="Kiss B."/>
            <person name="Hess J."/>
            <person name="Varga T."/>
            <person name="Slot J."/>
            <person name="Riley R."/>
            <person name="Boka B."/>
            <person name="Rigling D."/>
            <person name="Barry K."/>
            <person name="Lee J."/>
            <person name="Mihaltcheva S."/>
            <person name="LaButti K."/>
            <person name="Lipzen A."/>
            <person name="Waldron R."/>
            <person name="Moloney N.M."/>
            <person name="Sperisen C."/>
            <person name="Kredics L."/>
            <person name="Vagvoelgyi C."/>
            <person name="Patrignani A."/>
            <person name="Fitzpatrick D."/>
            <person name="Nagy I."/>
            <person name="Doyle S."/>
            <person name="Anderson J.B."/>
            <person name="Grigoriev I.V."/>
            <person name="Gueldener U."/>
            <person name="Muensterkoetter M."/>
            <person name="Nagy L.G."/>
        </authorList>
    </citation>
    <scope>NUCLEOTIDE SEQUENCE [LARGE SCALE GENOMIC DNA]</scope>
    <source>
        <strain evidence="2">Ar21-2</strain>
    </source>
</reference>
<dbReference type="AlphaFoldDB" id="A0A2H3DET9"/>
<accession>A0A2H3DET9</accession>
<keyword evidence="2" id="KW-1185">Reference proteome</keyword>
<organism evidence="1 2">
    <name type="scientific">Armillaria gallica</name>
    <name type="common">Bulbous honey fungus</name>
    <name type="synonym">Armillaria bulbosa</name>
    <dbReference type="NCBI Taxonomy" id="47427"/>
    <lineage>
        <taxon>Eukaryota</taxon>
        <taxon>Fungi</taxon>
        <taxon>Dikarya</taxon>
        <taxon>Basidiomycota</taxon>
        <taxon>Agaricomycotina</taxon>
        <taxon>Agaricomycetes</taxon>
        <taxon>Agaricomycetidae</taxon>
        <taxon>Agaricales</taxon>
        <taxon>Marasmiineae</taxon>
        <taxon>Physalacriaceae</taxon>
        <taxon>Armillaria</taxon>
    </lineage>
</organism>
<dbReference type="EMBL" id="KZ293667">
    <property type="protein sequence ID" value="PBK89952.1"/>
    <property type="molecule type" value="Genomic_DNA"/>
</dbReference>
<protein>
    <recommendedName>
        <fullName evidence="3">RRM domain-containing protein</fullName>
    </recommendedName>
</protein>
<dbReference type="OrthoDB" id="6159137at2759"/>